<dbReference type="Gene3D" id="3.90.25.10">
    <property type="entry name" value="UDP-galactose 4-epimerase, domain 1"/>
    <property type="match status" value="1"/>
</dbReference>
<comment type="similarity">
    <text evidence="3 7">Belongs to the NAD(P)-dependent epimerase/dehydratase family. dTDP-glucose dehydratase subfamily.</text>
</comment>
<dbReference type="NCBIfam" id="TIGR01181">
    <property type="entry name" value="dTDP_gluc_dehyt"/>
    <property type="match status" value="1"/>
</dbReference>
<dbReference type="EC" id="4.2.1.46" evidence="4 7"/>
<reference evidence="9 10" key="1">
    <citation type="submission" date="2023-03" db="EMBL/GenBank/DDBJ databases">
        <title>Roseibium porphyridii sp. nov. and Roseibium rhodosorbium sp. nov. isolated from marine algae, Porphyridium cruentum and Rhodosorus marinus, respectively.</title>
        <authorList>
            <person name="Lee M.W."/>
            <person name="Choi B.J."/>
            <person name="Lee J.K."/>
            <person name="Choi D.G."/>
            <person name="Baek J.H."/>
            <person name="Bayburt H."/>
            <person name="Kim J.M."/>
            <person name="Han D.M."/>
            <person name="Kim K.H."/>
            <person name="Jeon C.O."/>
        </authorList>
    </citation>
    <scope>NUCLEOTIDE SEQUENCE [LARGE SCALE GENOMIC DNA]</scope>
    <source>
        <strain evidence="9 10">KMA01</strain>
    </source>
</reference>
<evidence type="ECO:0000256" key="5">
    <source>
        <dbReference type="ARBA" id="ARBA00023027"/>
    </source>
</evidence>
<keyword evidence="5" id="KW-0520">NAD</keyword>
<evidence type="ECO:0000256" key="7">
    <source>
        <dbReference type="RuleBase" id="RU004473"/>
    </source>
</evidence>
<keyword evidence="6 7" id="KW-0456">Lyase</keyword>
<evidence type="ECO:0000313" key="10">
    <source>
        <dbReference type="Proteomes" id="UP001209803"/>
    </source>
</evidence>
<proteinExistence type="inferred from homology"/>
<comment type="catalytic activity">
    <reaction evidence="1 7">
        <text>dTDP-alpha-D-glucose = dTDP-4-dehydro-6-deoxy-alpha-D-glucose + H2O</text>
        <dbReference type="Rhea" id="RHEA:17221"/>
        <dbReference type="ChEBI" id="CHEBI:15377"/>
        <dbReference type="ChEBI" id="CHEBI:57477"/>
        <dbReference type="ChEBI" id="CHEBI:57649"/>
        <dbReference type="EC" id="4.2.1.46"/>
    </reaction>
</comment>
<evidence type="ECO:0000256" key="6">
    <source>
        <dbReference type="ARBA" id="ARBA00023239"/>
    </source>
</evidence>
<dbReference type="Proteomes" id="UP001209803">
    <property type="component" value="Chromosome"/>
</dbReference>
<dbReference type="InterPro" id="IPR036291">
    <property type="entry name" value="NAD(P)-bd_dom_sf"/>
</dbReference>
<dbReference type="PANTHER" id="PTHR43000">
    <property type="entry name" value="DTDP-D-GLUCOSE 4,6-DEHYDRATASE-RELATED"/>
    <property type="match status" value="1"/>
</dbReference>
<dbReference type="GO" id="GO:0008460">
    <property type="term" value="F:dTDP-glucose 4,6-dehydratase activity"/>
    <property type="evidence" value="ECO:0007669"/>
    <property type="project" value="UniProtKB-EC"/>
</dbReference>
<dbReference type="SUPFAM" id="SSF51735">
    <property type="entry name" value="NAD(P)-binding Rossmann-fold domains"/>
    <property type="match status" value="1"/>
</dbReference>
<evidence type="ECO:0000256" key="2">
    <source>
        <dbReference type="ARBA" id="ARBA00001911"/>
    </source>
</evidence>
<dbReference type="Pfam" id="PF16363">
    <property type="entry name" value="GDP_Man_Dehyd"/>
    <property type="match status" value="1"/>
</dbReference>
<evidence type="ECO:0000256" key="4">
    <source>
        <dbReference type="ARBA" id="ARBA00011990"/>
    </source>
</evidence>
<dbReference type="RefSeq" id="WP_265683432.1">
    <property type="nucleotide sequence ID" value="NZ_CP120863.1"/>
</dbReference>
<evidence type="ECO:0000313" key="9">
    <source>
        <dbReference type="EMBL" id="WFE91179.1"/>
    </source>
</evidence>
<evidence type="ECO:0000259" key="8">
    <source>
        <dbReference type="Pfam" id="PF16363"/>
    </source>
</evidence>
<organism evidence="9 10">
    <name type="scientific">Roseibium porphyridii</name>
    <dbReference type="NCBI Taxonomy" id="2866279"/>
    <lineage>
        <taxon>Bacteria</taxon>
        <taxon>Pseudomonadati</taxon>
        <taxon>Pseudomonadota</taxon>
        <taxon>Alphaproteobacteria</taxon>
        <taxon>Hyphomicrobiales</taxon>
        <taxon>Stappiaceae</taxon>
        <taxon>Roseibium</taxon>
    </lineage>
</organism>
<feature type="domain" description="NAD(P)-binding" evidence="8">
    <location>
        <begin position="4"/>
        <end position="324"/>
    </location>
</feature>
<dbReference type="CDD" id="cd05246">
    <property type="entry name" value="dTDP_GD_SDR_e"/>
    <property type="match status" value="1"/>
</dbReference>
<dbReference type="EMBL" id="CP120863">
    <property type="protein sequence ID" value="WFE91179.1"/>
    <property type="molecule type" value="Genomic_DNA"/>
</dbReference>
<accession>A0ABY8F9F7</accession>
<comment type="cofactor">
    <cofactor evidence="2 7">
        <name>NAD(+)</name>
        <dbReference type="ChEBI" id="CHEBI:57540"/>
    </cofactor>
</comment>
<keyword evidence="10" id="KW-1185">Reference proteome</keyword>
<protein>
    <recommendedName>
        <fullName evidence="4 7">dTDP-glucose 4,6-dehydratase</fullName>
        <ecNumber evidence="4 7">4.2.1.46</ecNumber>
    </recommendedName>
</protein>
<dbReference type="Gene3D" id="3.40.50.720">
    <property type="entry name" value="NAD(P)-binding Rossmann-like Domain"/>
    <property type="match status" value="1"/>
</dbReference>
<evidence type="ECO:0000256" key="1">
    <source>
        <dbReference type="ARBA" id="ARBA00001539"/>
    </source>
</evidence>
<sequence>MPVLITGGAGFIGTALCRYLLEQSDDEIIVLDKLTYAANTRAVAEFRKNPRYTLVQADICNFGKVDQILRRFSPTVVLNLAAESHVDRSIENATDFVETNIKGTMVLLEAIRKFLASRNGSEAASFRFLHVSTDEVFGDLADLSGNSIFREDTPYNPSSPYAASKAASDHLVRAWCRTFRIPAIVTNCTNNYGPEQYPEKLIPLVCKHAMNGWTLPVYGDGHQTRDWIHVSDHARALHLVLKHGRPGQTYAIGARNEVCNLDLVRLICRTFDKLVPEKAPHERLIRFVTDRPGHDRRYAVDPQKVEIATGWKPEVGFNEGIEETVRWYLDQALEASAQPHQIPTLAASGSATA</sequence>
<dbReference type="InterPro" id="IPR005888">
    <property type="entry name" value="dTDP_Gluc_deHydtase"/>
</dbReference>
<gene>
    <name evidence="9" type="primary">rfbB</name>
    <name evidence="9" type="ORF">K1718_07450</name>
</gene>
<dbReference type="InterPro" id="IPR016040">
    <property type="entry name" value="NAD(P)-bd_dom"/>
</dbReference>
<name>A0ABY8F9F7_9HYPH</name>
<evidence type="ECO:0000256" key="3">
    <source>
        <dbReference type="ARBA" id="ARBA00008178"/>
    </source>
</evidence>